<accession>A0A0L0NKV6</accession>
<proteinExistence type="predicted"/>
<dbReference type="Proteomes" id="UP000036947">
    <property type="component" value="Unassembled WGS sequence"/>
</dbReference>
<dbReference type="OrthoDB" id="5429716at2759"/>
<gene>
    <name evidence="1" type="ORF">TOPH_00755</name>
</gene>
<evidence type="ECO:0000313" key="2">
    <source>
        <dbReference type="Proteomes" id="UP000036947"/>
    </source>
</evidence>
<dbReference type="EMBL" id="LFRF01000002">
    <property type="protein sequence ID" value="KND94643.1"/>
    <property type="molecule type" value="Genomic_DNA"/>
</dbReference>
<dbReference type="STRING" id="1163406.A0A0L0NKV6"/>
<comment type="caution">
    <text evidence="1">The sequence shown here is derived from an EMBL/GenBank/DDBJ whole genome shotgun (WGS) entry which is preliminary data.</text>
</comment>
<evidence type="ECO:0000313" key="1">
    <source>
        <dbReference type="EMBL" id="KND94643.1"/>
    </source>
</evidence>
<protein>
    <submittedName>
        <fullName evidence="1">Uncharacterized protein</fullName>
    </submittedName>
</protein>
<sequence length="241" mass="25896">MASPTEPAPRTSASTTATRLRQVIAPLTTTFHATPLCSDCTFVGAATDPAAETYSEMCAMYYVEGGCPSQTPPMCLPHVTNYQDIVGPGYFYSPGLACPSGWWTAATVTSGQGGGSRMFSGIEEASALQHQHTNLSSDALSSGLTYHPSDETMVEGSCSQDIVTNPASYMSCSASTKLVVITRTNIGQSVTISYKQASLMKTTTMNFTSVIAIGPTIQLNYHRRSTGRTESQQRWFFYESK</sequence>
<keyword evidence="2" id="KW-1185">Reference proteome</keyword>
<name>A0A0L0NKV6_TOLOC</name>
<dbReference type="AlphaFoldDB" id="A0A0L0NKV6"/>
<organism evidence="1 2">
    <name type="scientific">Tolypocladium ophioglossoides (strain CBS 100239)</name>
    <name type="common">Snaketongue truffleclub</name>
    <name type="synonym">Elaphocordyceps ophioglossoides</name>
    <dbReference type="NCBI Taxonomy" id="1163406"/>
    <lineage>
        <taxon>Eukaryota</taxon>
        <taxon>Fungi</taxon>
        <taxon>Dikarya</taxon>
        <taxon>Ascomycota</taxon>
        <taxon>Pezizomycotina</taxon>
        <taxon>Sordariomycetes</taxon>
        <taxon>Hypocreomycetidae</taxon>
        <taxon>Hypocreales</taxon>
        <taxon>Ophiocordycipitaceae</taxon>
        <taxon>Tolypocladium</taxon>
    </lineage>
</organism>
<reference evidence="1 2" key="1">
    <citation type="journal article" date="2015" name="BMC Genomics">
        <title>The genome of the truffle-parasite Tolypocladium ophioglossoides and the evolution of antifungal peptaibiotics.</title>
        <authorList>
            <person name="Quandt C.A."/>
            <person name="Bushley K.E."/>
            <person name="Spatafora J.W."/>
        </authorList>
    </citation>
    <scope>NUCLEOTIDE SEQUENCE [LARGE SCALE GENOMIC DNA]</scope>
    <source>
        <strain evidence="1 2">CBS 100239</strain>
    </source>
</reference>